<evidence type="ECO:0000256" key="1">
    <source>
        <dbReference type="ARBA" id="ARBA00010134"/>
    </source>
</evidence>
<sequence>RVGDDKPLISRRDSHDTESGSGPGAQGTAVPEVVHSYEEMQYDFDRIRAKMRELAQMHDKHLNRPSLDDTVEEEQRIQDATKQLTDAFGRCHRKLKALEGQRSASGSQFGCNIQQALARTLQDMSSEFRASQSGYLRRLKSREDRSASSGLSTAAAAAAAASSSGGGSGGLSGADDDGLSEFIDRGFALQLVEDNTALVQQREQEINSVLRSIQTQAASLVSTVEGAKGFEELGEIFTDVARLVVDQGEVIDRIDYNLDQVETRVHEGLQQLKKAEKYQKKNRKMLIILILAALVVFFTILLVFTKFKRMCLKQVLTFEGQDLVEDALWSLRPGWLVKFKSGHSWQTGVYIGIGLLSISENGESFVTPRQEECDTGNTSPLHHLVCHLPRCSSSREGVLAIKDFRELAENSESIKVYECNCDEAKRKSVIRACLMRLGETRTTRRNPPSLDCYPVTSPQGFCAVININNYDDNTNLGRRSGSEHDVARIREVFGKLNFVIEVKEDLTSHEIDRFLTNLAHDERLEQHGCFSFSSPHLPGLRGKPKIIVIQACRGTRLQFGQRGPLRDSSSDNGEFGCYSPRGKDFLVCFASGGDTPAFRDANTGSDYVQALCREVETHYQSEHIVDIVTRVNNAVWRAPVQQGELQLYTAPEFTSSLTKKHFANFEKMCLKEKHEFKDDRKIERALELLKPGWAVAFDRGVYFHFCIYLGTGLVSESTSGLKFISVPEDSSPVRHFICQLTKRRESGTSGRGDIWIDDFRAAARDSNIIVYECDCPASRRAEVVEKCLNCQGETQYSLQDNNCEHFVRQMLESKPRCLQKLQLGKLFKDRSLPTSTSASSLSSRDHFVFLLRDENDEAVKSSVRLRHPQQLFKFVYAKLHPEKDGRFRFVEFLDKSSDEGGQASATVERVPAEIQLERLAIEPRLRSYTATSPQGFCLVINIRDYEHQTGLKCRPESEADVNRVKSVFDQLDFTVRIAENLKTHQIYKMLHDYASDEALFGHGCFVCFLMAHGTANSILGSDGEELELRSITQTFSSSVCPGLRGKPKLFFLQTSQKEELKVLRHASSDSTLEMELRDLAARGTDFIVCRSTSSLSSSSCPSFVQTLCSEIESQHKEANILKIVTSVNNQLIKNSARQSVEDEADPTKMCVGFTNGYKDFPYWKVKEALAAMTPGSAVSFNRIGLFHFAIYLGLAWPKETLDEPIPLVCHFSGDASSEPMASVRLDDLREVVQNSTVRVYKCSCEPAKRMRVVRESLARVGEEGYNLVTNNCEHFVRDIINNRKFSYQSFWTFAAPLVQLPRLLIGAPIGGSIASSASLSACVASACVASSLTKFAGEDGGSFGSSEEPDESLDVLRPASVVQRRVGPEVIEPVSVAGRAVAEEMLGVFVLEVAKAAEFVPANASEEPWTSGKATLLRSHQSRHGPPRDLTLGLLGLSASVDVNPCCTKVYTGPNQSIEQELYHCLTCGITGSRVVCRACVFMCHTDCDTRCFNDGPGFCDCQHQMCLVSSEAAPFDEPTESAEKRAMCLDSLESRCEGDGQLCRDFGTTEAGLARALIEASPGSIVSFVLRPNRSFGDLICHRHFGIYLGHAWIAKYHQALVCHSYKNRLTVSNFRDLAELSMEIRVYKCDCADDRDQFVAECFRQYGSSPEGTCLASIKRIVSPESTKEPTAVTKGWFKRLLSRYGPSVLSNSGLFKWRLGDPALPKTDEPHCVVLDGLLDSLAGLDENCLIGLLSSKLDMLEVTLHRQQVGSSASPSIAIRISNRCTRDFTGEDAQAHQELHECLTCGIRDDQAICRRCAEVCHANCCTQRLNGIKLEK</sequence>
<evidence type="ECO:0000313" key="12">
    <source>
        <dbReference type="Proteomes" id="UP000095280"/>
    </source>
</evidence>
<dbReference type="SMART" id="SM00115">
    <property type="entry name" value="CASc"/>
    <property type="match status" value="2"/>
</dbReference>
<evidence type="ECO:0000259" key="10">
    <source>
        <dbReference type="PROSITE" id="PS50208"/>
    </source>
</evidence>
<dbReference type="PRINTS" id="PR00376">
    <property type="entry name" value="IL1BCENZYME"/>
</dbReference>
<keyword evidence="3" id="KW-0863">Zinc-finger</keyword>
<dbReference type="SMART" id="SM00397">
    <property type="entry name" value="t_SNARE"/>
    <property type="match status" value="1"/>
</dbReference>
<protein>
    <submittedName>
        <fullName evidence="13">t-SNARE coiled-coil homology domain-containing protein</fullName>
    </submittedName>
</protein>
<keyword evidence="7" id="KW-0472">Membrane</keyword>
<evidence type="ECO:0000313" key="13">
    <source>
        <dbReference type="WBParaSite" id="maker-uti_cns_0001154-snap-gene-0.4-mRNA-1"/>
    </source>
</evidence>
<feature type="domain" description="T-SNARE coiled-coil homology" evidence="8">
    <location>
        <begin position="232"/>
        <end position="275"/>
    </location>
</feature>
<dbReference type="Gene3D" id="3.90.1720.10">
    <property type="entry name" value="endopeptidase domain like (from Nostoc punctiforme)"/>
    <property type="match status" value="2"/>
</dbReference>
<name>A0A1I8G9H9_9PLAT</name>
<evidence type="ECO:0000256" key="7">
    <source>
        <dbReference type="SAM" id="Phobius"/>
    </source>
</evidence>
<keyword evidence="2" id="KW-0479">Metal-binding</keyword>
<dbReference type="InterPro" id="IPR010989">
    <property type="entry name" value="SNARE"/>
</dbReference>
<dbReference type="GO" id="GO:0016020">
    <property type="term" value="C:membrane"/>
    <property type="evidence" value="ECO:0007669"/>
    <property type="project" value="InterPro"/>
</dbReference>
<dbReference type="InterPro" id="IPR000727">
    <property type="entry name" value="T_SNARE_dom"/>
</dbReference>
<dbReference type="InterPro" id="IPR011600">
    <property type="entry name" value="Pept_C14_caspase"/>
</dbReference>
<dbReference type="PROSITE" id="PS51934">
    <property type="entry name" value="LRAT"/>
    <property type="match status" value="2"/>
</dbReference>
<dbReference type="Pfam" id="PF04970">
    <property type="entry name" value="LRAT"/>
    <property type="match status" value="2"/>
</dbReference>
<dbReference type="InterPro" id="IPR015917">
    <property type="entry name" value="Pept_C14A"/>
</dbReference>
<evidence type="ECO:0000256" key="4">
    <source>
        <dbReference type="ARBA" id="ARBA00022833"/>
    </source>
</evidence>
<keyword evidence="4" id="KW-0862">Zinc</keyword>
<feature type="transmembrane region" description="Helical" evidence="7">
    <location>
        <begin position="286"/>
        <end position="304"/>
    </location>
</feature>
<dbReference type="GO" id="GO:0008270">
    <property type="term" value="F:zinc ion binding"/>
    <property type="evidence" value="ECO:0007669"/>
    <property type="project" value="UniProtKB-KW"/>
</dbReference>
<keyword evidence="7" id="KW-1133">Transmembrane helix</keyword>
<dbReference type="GO" id="GO:0016192">
    <property type="term" value="P:vesicle-mediated transport"/>
    <property type="evidence" value="ECO:0007669"/>
    <property type="project" value="InterPro"/>
</dbReference>
<dbReference type="PROSITE" id="PS50207">
    <property type="entry name" value="CASPASE_P10"/>
    <property type="match status" value="1"/>
</dbReference>
<reference evidence="13" key="1">
    <citation type="submission" date="2016-11" db="UniProtKB">
        <authorList>
            <consortium name="WormBaseParasite"/>
        </authorList>
    </citation>
    <scope>IDENTIFICATION</scope>
</reference>
<evidence type="ECO:0000256" key="2">
    <source>
        <dbReference type="ARBA" id="ARBA00022723"/>
    </source>
</evidence>
<dbReference type="Pfam" id="PF00656">
    <property type="entry name" value="Peptidase_C14"/>
    <property type="match status" value="3"/>
</dbReference>
<evidence type="ECO:0000256" key="6">
    <source>
        <dbReference type="SAM" id="MobiDB-lite"/>
    </source>
</evidence>
<dbReference type="InterPro" id="IPR002138">
    <property type="entry name" value="Pept_C14_p10"/>
</dbReference>
<dbReference type="SUPFAM" id="SSF52129">
    <property type="entry name" value="Caspase-like"/>
    <property type="match status" value="2"/>
</dbReference>
<dbReference type="PANTHER" id="PTHR10454">
    <property type="entry name" value="CASPASE"/>
    <property type="match status" value="1"/>
</dbReference>
<dbReference type="Gene3D" id="3.40.50.1460">
    <property type="match status" value="3"/>
</dbReference>
<proteinExistence type="inferred from homology"/>
<feature type="domain" description="Caspase family p20" evidence="10">
    <location>
        <begin position="458"/>
        <end position="519"/>
    </location>
</feature>
<comment type="similarity">
    <text evidence="1 5">Belongs to the peptidase C14A family.</text>
</comment>
<dbReference type="Gene3D" id="1.20.58.70">
    <property type="match status" value="1"/>
</dbReference>
<dbReference type="GO" id="GO:0006915">
    <property type="term" value="P:apoptotic process"/>
    <property type="evidence" value="ECO:0007669"/>
    <property type="project" value="TreeGrafter"/>
</dbReference>
<dbReference type="Pfam" id="PF05739">
    <property type="entry name" value="SNARE"/>
    <property type="match status" value="1"/>
</dbReference>
<keyword evidence="12" id="KW-1185">Reference proteome</keyword>
<dbReference type="GO" id="GO:0004197">
    <property type="term" value="F:cysteine-type endopeptidase activity"/>
    <property type="evidence" value="ECO:0007669"/>
    <property type="project" value="InterPro"/>
</dbReference>
<feature type="region of interest" description="Disordered" evidence="6">
    <location>
        <begin position="1"/>
        <end position="31"/>
    </location>
</feature>
<dbReference type="PROSITE" id="PS50192">
    <property type="entry name" value="T_SNARE"/>
    <property type="match status" value="1"/>
</dbReference>
<feature type="domain" description="LRAT" evidence="11">
    <location>
        <begin position="1177"/>
        <end position="1288"/>
    </location>
</feature>
<dbReference type="GO" id="GO:0005829">
    <property type="term" value="C:cytosol"/>
    <property type="evidence" value="ECO:0007669"/>
    <property type="project" value="TreeGrafter"/>
</dbReference>
<keyword evidence="7" id="KW-0812">Transmembrane</keyword>
<feature type="domain" description="LRAT" evidence="11">
    <location>
        <begin position="694"/>
        <end position="819"/>
    </location>
</feature>
<feature type="domain" description="Caspase family p10" evidence="9">
    <location>
        <begin position="580"/>
        <end position="662"/>
    </location>
</feature>
<dbReference type="GO" id="GO:0006508">
    <property type="term" value="P:proteolysis"/>
    <property type="evidence" value="ECO:0007669"/>
    <property type="project" value="InterPro"/>
</dbReference>
<organism evidence="12 13">
    <name type="scientific">Macrostomum lignano</name>
    <dbReference type="NCBI Taxonomy" id="282301"/>
    <lineage>
        <taxon>Eukaryota</taxon>
        <taxon>Metazoa</taxon>
        <taxon>Spiralia</taxon>
        <taxon>Lophotrochozoa</taxon>
        <taxon>Platyhelminthes</taxon>
        <taxon>Rhabditophora</taxon>
        <taxon>Macrostomorpha</taxon>
        <taxon>Macrostomida</taxon>
        <taxon>Macrostomidae</taxon>
        <taxon>Macrostomum</taxon>
    </lineage>
</organism>
<evidence type="ECO:0000259" key="11">
    <source>
        <dbReference type="PROSITE" id="PS51934"/>
    </source>
</evidence>
<evidence type="ECO:0000259" key="9">
    <source>
        <dbReference type="PROSITE" id="PS50207"/>
    </source>
</evidence>
<dbReference type="SMART" id="SM00396">
    <property type="entry name" value="ZnF_UBR1"/>
    <property type="match status" value="1"/>
</dbReference>
<accession>A0A1I8G9H9</accession>
<dbReference type="InterPro" id="IPR033139">
    <property type="entry name" value="Caspase_cys_AS"/>
</dbReference>
<evidence type="ECO:0000256" key="5">
    <source>
        <dbReference type="RuleBase" id="RU003971"/>
    </source>
</evidence>
<feature type="compositionally biased region" description="Basic and acidic residues" evidence="6">
    <location>
        <begin position="1"/>
        <end position="18"/>
    </location>
</feature>
<dbReference type="InterPro" id="IPR001309">
    <property type="entry name" value="Pept_C14_p20"/>
</dbReference>
<dbReference type="InterPro" id="IPR003126">
    <property type="entry name" value="Znf_UBR"/>
</dbReference>
<feature type="domain" description="Caspase family p20" evidence="10">
    <location>
        <begin position="933"/>
        <end position="1059"/>
    </location>
</feature>
<dbReference type="InterPro" id="IPR007053">
    <property type="entry name" value="LRAT_dom"/>
</dbReference>
<dbReference type="PROSITE" id="PS01122">
    <property type="entry name" value="CASPASE_CYS"/>
    <property type="match status" value="1"/>
</dbReference>
<dbReference type="PROSITE" id="PS50208">
    <property type="entry name" value="CASPASE_P20"/>
    <property type="match status" value="3"/>
</dbReference>
<dbReference type="Proteomes" id="UP000095280">
    <property type="component" value="Unplaced"/>
</dbReference>
<dbReference type="GO" id="GO:0043525">
    <property type="term" value="P:positive regulation of neuron apoptotic process"/>
    <property type="evidence" value="ECO:0007669"/>
    <property type="project" value="TreeGrafter"/>
</dbReference>
<dbReference type="CDD" id="cd15845">
    <property type="entry name" value="SNARE_syntaxin16"/>
    <property type="match status" value="1"/>
</dbReference>
<dbReference type="WBParaSite" id="maker-uti_cns_0001154-snap-gene-0.4-mRNA-1">
    <property type="protein sequence ID" value="maker-uti_cns_0001154-snap-gene-0.4-mRNA-1"/>
    <property type="gene ID" value="maker-uti_cns_0001154-snap-gene-0.4"/>
</dbReference>
<dbReference type="CDD" id="cd19671">
    <property type="entry name" value="UBR-box_UBR4_5_6_7"/>
    <property type="match status" value="1"/>
</dbReference>
<dbReference type="InterPro" id="IPR029030">
    <property type="entry name" value="Caspase-like_dom_sf"/>
</dbReference>
<dbReference type="InterPro" id="IPR002398">
    <property type="entry name" value="Pept_C14"/>
</dbReference>
<feature type="domain" description="Caspase family p20" evidence="10">
    <location>
        <begin position="532"/>
        <end position="556"/>
    </location>
</feature>
<evidence type="ECO:0000256" key="3">
    <source>
        <dbReference type="ARBA" id="ARBA00022771"/>
    </source>
</evidence>
<evidence type="ECO:0000259" key="8">
    <source>
        <dbReference type="PROSITE" id="PS50192"/>
    </source>
</evidence>
<dbReference type="SUPFAM" id="SSF47661">
    <property type="entry name" value="t-snare proteins"/>
    <property type="match status" value="1"/>
</dbReference>